<dbReference type="RefSeq" id="WP_143860589.1">
    <property type="nucleotide sequence ID" value="NZ_JAAXOR010000001.1"/>
</dbReference>
<dbReference type="AlphaFoldDB" id="A0A231GTS3"/>
<proteinExistence type="predicted"/>
<reference evidence="1 2" key="1">
    <citation type="submission" date="2017-07" db="EMBL/GenBank/DDBJ databases">
        <title>First draft Genome Sequence of Nocardia cerradoensis isolated from human infection.</title>
        <authorList>
            <person name="Carrasco G."/>
        </authorList>
    </citation>
    <scope>NUCLEOTIDE SEQUENCE [LARGE SCALE GENOMIC DNA]</scope>
    <source>
        <strain evidence="1 2">CNM20130759</strain>
    </source>
</reference>
<protein>
    <submittedName>
        <fullName evidence="1">Uncharacterized protein</fullName>
    </submittedName>
</protein>
<name>A0A231GTS3_9NOCA</name>
<evidence type="ECO:0000313" key="1">
    <source>
        <dbReference type="EMBL" id="OXR39881.1"/>
    </source>
</evidence>
<sequence>MPIAVSSARVHEILNYFGKCPDCGYAARGAIIATRYVDGSMDSRVVATCESPCGWSGPAEGSLMTGTNAVLA</sequence>
<organism evidence="1 2">
    <name type="scientific">Nocardia cerradoensis</name>
    <dbReference type="NCBI Taxonomy" id="85688"/>
    <lineage>
        <taxon>Bacteria</taxon>
        <taxon>Bacillati</taxon>
        <taxon>Actinomycetota</taxon>
        <taxon>Actinomycetes</taxon>
        <taxon>Mycobacteriales</taxon>
        <taxon>Nocardiaceae</taxon>
        <taxon>Nocardia</taxon>
    </lineage>
</organism>
<evidence type="ECO:0000313" key="2">
    <source>
        <dbReference type="Proteomes" id="UP000215506"/>
    </source>
</evidence>
<gene>
    <name evidence="1" type="ORF">B7C42_08056</name>
</gene>
<comment type="caution">
    <text evidence="1">The sequence shown here is derived from an EMBL/GenBank/DDBJ whole genome shotgun (WGS) entry which is preliminary data.</text>
</comment>
<dbReference type="EMBL" id="NGAF01000054">
    <property type="protein sequence ID" value="OXR39881.1"/>
    <property type="molecule type" value="Genomic_DNA"/>
</dbReference>
<dbReference type="Proteomes" id="UP000215506">
    <property type="component" value="Unassembled WGS sequence"/>
</dbReference>
<accession>A0A231GTS3</accession>
<keyword evidence="2" id="KW-1185">Reference proteome</keyword>